<dbReference type="OrthoDB" id="2783256at2759"/>
<keyword evidence="4" id="KW-1185">Reference proteome</keyword>
<dbReference type="Pfam" id="PF20415">
    <property type="entry name" value="DUF6699"/>
    <property type="match status" value="1"/>
</dbReference>
<proteinExistence type="predicted"/>
<feature type="domain" description="DUF6699" evidence="2">
    <location>
        <begin position="3"/>
        <end position="129"/>
    </location>
</feature>
<accession>A0A9P5YT25</accession>
<evidence type="ECO:0000256" key="1">
    <source>
        <dbReference type="SAM" id="MobiDB-lite"/>
    </source>
</evidence>
<comment type="caution">
    <text evidence="3">The sequence shown here is derived from an EMBL/GenBank/DDBJ whole genome shotgun (WGS) entry which is preliminary data.</text>
</comment>
<name>A0A9P5YT25_9AGAR</name>
<gene>
    <name evidence="3" type="ORF">BDN70DRAFT_817565</name>
</gene>
<organism evidence="3 4">
    <name type="scientific">Pholiota conissans</name>
    <dbReference type="NCBI Taxonomy" id="109636"/>
    <lineage>
        <taxon>Eukaryota</taxon>
        <taxon>Fungi</taxon>
        <taxon>Dikarya</taxon>
        <taxon>Basidiomycota</taxon>
        <taxon>Agaricomycotina</taxon>
        <taxon>Agaricomycetes</taxon>
        <taxon>Agaricomycetidae</taxon>
        <taxon>Agaricales</taxon>
        <taxon>Agaricineae</taxon>
        <taxon>Strophariaceae</taxon>
        <taxon>Pholiota</taxon>
    </lineage>
</organism>
<sequence>MDPPSAISRHHQSISSRAWKEAATSPPLPRISITIANFPWKFDVYASNGSYVTFEDVINKIYSSLRKNITGEDFATVSSSDQNRATRAYEQRYRRQRSKVAYDDEKRKGMKRVDFLMGYTRFGGLYNNSRSSDQWQLSIT</sequence>
<evidence type="ECO:0000259" key="2">
    <source>
        <dbReference type="Pfam" id="PF20415"/>
    </source>
</evidence>
<dbReference type="Proteomes" id="UP000807469">
    <property type="component" value="Unassembled WGS sequence"/>
</dbReference>
<dbReference type="InterPro" id="IPR046522">
    <property type="entry name" value="DUF6699"/>
</dbReference>
<evidence type="ECO:0000313" key="4">
    <source>
        <dbReference type="Proteomes" id="UP000807469"/>
    </source>
</evidence>
<feature type="region of interest" description="Disordered" evidence="1">
    <location>
        <begin position="1"/>
        <end position="21"/>
    </location>
</feature>
<protein>
    <recommendedName>
        <fullName evidence="2">DUF6699 domain-containing protein</fullName>
    </recommendedName>
</protein>
<dbReference type="AlphaFoldDB" id="A0A9P5YT25"/>
<evidence type="ECO:0000313" key="3">
    <source>
        <dbReference type="EMBL" id="KAF9473225.1"/>
    </source>
</evidence>
<dbReference type="EMBL" id="MU155460">
    <property type="protein sequence ID" value="KAF9473225.1"/>
    <property type="molecule type" value="Genomic_DNA"/>
</dbReference>
<reference evidence="3" key="1">
    <citation type="submission" date="2020-11" db="EMBL/GenBank/DDBJ databases">
        <authorList>
            <consortium name="DOE Joint Genome Institute"/>
            <person name="Ahrendt S."/>
            <person name="Riley R."/>
            <person name="Andreopoulos W."/>
            <person name="Labutti K."/>
            <person name="Pangilinan J."/>
            <person name="Ruiz-Duenas F.J."/>
            <person name="Barrasa J.M."/>
            <person name="Sanchez-Garcia M."/>
            <person name="Camarero S."/>
            <person name="Miyauchi S."/>
            <person name="Serrano A."/>
            <person name="Linde D."/>
            <person name="Babiker R."/>
            <person name="Drula E."/>
            <person name="Ayuso-Fernandez I."/>
            <person name="Pacheco R."/>
            <person name="Padilla G."/>
            <person name="Ferreira P."/>
            <person name="Barriuso J."/>
            <person name="Kellner H."/>
            <person name="Castanera R."/>
            <person name="Alfaro M."/>
            <person name="Ramirez L."/>
            <person name="Pisabarro A.G."/>
            <person name="Kuo A."/>
            <person name="Tritt A."/>
            <person name="Lipzen A."/>
            <person name="He G."/>
            <person name="Yan M."/>
            <person name="Ng V."/>
            <person name="Cullen D."/>
            <person name="Martin F."/>
            <person name="Rosso M.-N."/>
            <person name="Henrissat B."/>
            <person name="Hibbett D."/>
            <person name="Martinez A.T."/>
            <person name="Grigoriev I.V."/>
        </authorList>
    </citation>
    <scope>NUCLEOTIDE SEQUENCE</scope>
    <source>
        <strain evidence="3">CIRM-BRFM 674</strain>
    </source>
</reference>